<evidence type="ECO:0000259" key="6">
    <source>
        <dbReference type="Pfam" id="PF04130"/>
    </source>
</evidence>
<comment type="subcellular location">
    <subcellularLocation>
        <location evidence="1">Cytoplasm</location>
        <location evidence="1">Cytoskeleton</location>
    </subcellularLocation>
</comment>
<dbReference type="Pfam" id="PF17681">
    <property type="entry name" value="GCP_N_terminal"/>
    <property type="match status" value="1"/>
</dbReference>
<dbReference type="GO" id="GO:0007020">
    <property type="term" value="P:microtubule nucleation"/>
    <property type="evidence" value="ECO:0007669"/>
    <property type="project" value="InterPro"/>
</dbReference>
<dbReference type="InterPro" id="IPR042241">
    <property type="entry name" value="GCP_C_sf"/>
</dbReference>
<accession>A0A6V2XKD0</accession>
<evidence type="ECO:0000256" key="4">
    <source>
        <dbReference type="ARBA" id="ARBA00022701"/>
    </source>
</evidence>
<evidence type="ECO:0000259" key="7">
    <source>
        <dbReference type="Pfam" id="PF17681"/>
    </source>
</evidence>
<sequence length="533" mass="57450">MTVGVERLGQHGDPAVEAYVQRLLRGACAPLLESLRRWLTDGELDDPCGEFFIEARPAPLAELWEKRYALRPHMLPCFLSPKAASRALLGGKAINFIRLACGEGQWTFDAAAAAARGGAAAAAAGRHFGAAFEPRTVNLAERAAGEATLSAAIECACSRANEKLVELLLGRHRLQEHLTHLKEYLLLGKGDFVQALMEPLLPQLSRPASQLHRHHLLGLVESAVRSCTSPGVAAGSGNVGSSGGGSGWARGGSDSEQLLLLAHLGVLLSSSPGATGWEAFSLDYRADPPVSAVLSAAAVGEYRRVFTLLWRLKRVELSLSAVWRRHTTAARLVRALSSDALLHRCHLLRHEMVHFVFNLQYYLMFEVIQCSWEELVAALAAASDLDGLIGAHSAFLSAVVQKAMLGPENAPLLEALDALFETILRFAKSQELLYIHLLEQRAAAKQMAAAAAANTAAGGWGAAGAAEAEALLAEGDAPPLQPHFYEQLRVHAAQYRQQFAAFFAQVTRHASLDLTFLSFRLDFNAYYESLGGA</sequence>
<dbReference type="InterPro" id="IPR007259">
    <property type="entry name" value="GCP"/>
</dbReference>
<evidence type="ECO:0000313" key="8">
    <source>
        <dbReference type="EMBL" id="CAE0590831.1"/>
    </source>
</evidence>
<evidence type="ECO:0000256" key="5">
    <source>
        <dbReference type="ARBA" id="ARBA00023212"/>
    </source>
</evidence>
<dbReference type="EMBL" id="HBIR01054286">
    <property type="protein sequence ID" value="CAE0590831.1"/>
    <property type="molecule type" value="Transcribed_RNA"/>
</dbReference>
<dbReference type="InterPro" id="IPR041470">
    <property type="entry name" value="GCP_N"/>
</dbReference>
<feature type="domain" description="Gamma tubulin complex component protein N-terminal" evidence="7">
    <location>
        <begin position="9"/>
        <end position="169"/>
    </location>
</feature>
<keyword evidence="4" id="KW-0493">Microtubule</keyword>
<keyword evidence="3" id="KW-0963">Cytoplasm</keyword>
<dbReference type="Gene3D" id="1.20.120.1900">
    <property type="entry name" value="Gamma-tubulin complex, C-terminal domain"/>
    <property type="match status" value="1"/>
</dbReference>
<dbReference type="GO" id="GO:0000922">
    <property type="term" value="C:spindle pole"/>
    <property type="evidence" value="ECO:0007669"/>
    <property type="project" value="InterPro"/>
</dbReference>
<dbReference type="AlphaFoldDB" id="A0A6V2XKD0"/>
<dbReference type="GO" id="GO:0000278">
    <property type="term" value="P:mitotic cell cycle"/>
    <property type="evidence" value="ECO:0007669"/>
    <property type="project" value="TreeGrafter"/>
</dbReference>
<reference evidence="8" key="1">
    <citation type="submission" date="2021-01" db="EMBL/GenBank/DDBJ databases">
        <authorList>
            <person name="Corre E."/>
            <person name="Pelletier E."/>
            <person name="Niang G."/>
            <person name="Scheremetjew M."/>
            <person name="Finn R."/>
            <person name="Kale V."/>
            <person name="Holt S."/>
            <person name="Cochrane G."/>
            <person name="Meng A."/>
            <person name="Brown T."/>
            <person name="Cohen L."/>
        </authorList>
    </citation>
    <scope>NUCLEOTIDE SEQUENCE</scope>
    <source>
        <strain evidence="8">379</strain>
    </source>
</reference>
<dbReference type="GO" id="GO:0043015">
    <property type="term" value="F:gamma-tubulin binding"/>
    <property type="evidence" value="ECO:0007669"/>
    <property type="project" value="InterPro"/>
</dbReference>
<dbReference type="GO" id="GO:0005874">
    <property type="term" value="C:microtubule"/>
    <property type="evidence" value="ECO:0007669"/>
    <property type="project" value="UniProtKB-KW"/>
</dbReference>
<name>A0A6V2XKD0_EMIHU</name>
<organism evidence="8">
    <name type="scientific">Emiliania huxleyi</name>
    <name type="common">Coccolithophore</name>
    <name type="synonym">Pontosphaera huxleyi</name>
    <dbReference type="NCBI Taxonomy" id="2903"/>
    <lineage>
        <taxon>Eukaryota</taxon>
        <taxon>Haptista</taxon>
        <taxon>Haptophyta</taxon>
        <taxon>Prymnesiophyceae</taxon>
        <taxon>Isochrysidales</taxon>
        <taxon>Noelaerhabdaceae</taxon>
        <taxon>Emiliania</taxon>
    </lineage>
</organism>
<evidence type="ECO:0000256" key="3">
    <source>
        <dbReference type="ARBA" id="ARBA00022490"/>
    </source>
</evidence>
<dbReference type="GO" id="GO:0051225">
    <property type="term" value="P:spindle assembly"/>
    <property type="evidence" value="ECO:0007669"/>
    <property type="project" value="TreeGrafter"/>
</dbReference>
<dbReference type="Pfam" id="PF04130">
    <property type="entry name" value="GCP_C_terminal"/>
    <property type="match status" value="1"/>
</dbReference>
<dbReference type="GO" id="GO:0000930">
    <property type="term" value="C:gamma-tubulin complex"/>
    <property type="evidence" value="ECO:0007669"/>
    <property type="project" value="TreeGrafter"/>
</dbReference>
<dbReference type="PANTHER" id="PTHR19302:SF14">
    <property type="entry name" value="GAMMA-TUBULIN COMPLEX COMPONENT 3"/>
    <property type="match status" value="1"/>
</dbReference>
<comment type="similarity">
    <text evidence="2">Belongs to the TUBGCP family.</text>
</comment>
<feature type="domain" description="Gamma tubulin complex component C-terminal" evidence="6">
    <location>
        <begin position="174"/>
        <end position="527"/>
    </location>
</feature>
<dbReference type="PANTHER" id="PTHR19302">
    <property type="entry name" value="GAMMA TUBULIN COMPLEX PROTEIN"/>
    <property type="match status" value="1"/>
</dbReference>
<proteinExistence type="inferred from homology"/>
<gene>
    <name evidence="8" type="ORF">EHUX00137_LOCUS42285</name>
</gene>
<dbReference type="GO" id="GO:0031122">
    <property type="term" value="P:cytoplasmic microtubule organization"/>
    <property type="evidence" value="ECO:0007669"/>
    <property type="project" value="TreeGrafter"/>
</dbReference>
<dbReference type="GO" id="GO:0051321">
    <property type="term" value="P:meiotic cell cycle"/>
    <property type="evidence" value="ECO:0007669"/>
    <property type="project" value="TreeGrafter"/>
</dbReference>
<protein>
    <submittedName>
        <fullName evidence="8">Uncharacterized protein</fullName>
    </submittedName>
</protein>
<keyword evidence="5" id="KW-0206">Cytoskeleton</keyword>
<dbReference type="InterPro" id="IPR040457">
    <property type="entry name" value="GCP_C"/>
</dbReference>
<evidence type="ECO:0000256" key="1">
    <source>
        <dbReference type="ARBA" id="ARBA00004245"/>
    </source>
</evidence>
<dbReference type="GO" id="GO:0051011">
    <property type="term" value="F:microtubule minus-end binding"/>
    <property type="evidence" value="ECO:0007669"/>
    <property type="project" value="TreeGrafter"/>
</dbReference>
<evidence type="ECO:0000256" key="2">
    <source>
        <dbReference type="ARBA" id="ARBA00010337"/>
    </source>
</evidence>